<organism evidence="4 5">
    <name type="scientific">Cupriavidus metallidurans</name>
    <dbReference type="NCBI Taxonomy" id="119219"/>
    <lineage>
        <taxon>Bacteria</taxon>
        <taxon>Pseudomonadati</taxon>
        <taxon>Pseudomonadota</taxon>
        <taxon>Betaproteobacteria</taxon>
        <taxon>Burkholderiales</taxon>
        <taxon>Burkholderiaceae</taxon>
        <taxon>Cupriavidus</taxon>
    </lineage>
</organism>
<dbReference type="AlphaFoldDB" id="A0A482IR55"/>
<gene>
    <name evidence="4" type="ORF">DDF84_009705</name>
</gene>
<evidence type="ECO:0000313" key="5">
    <source>
        <dbReference type="Proteomes" id="UP000253772"/>
    </source>
</evidence>
<protein>
    <submittedName>
        <fullName evidence="4">Glycosyltransferase family 1 protein</fullName>
    </submittedName>
</protein>
<dbReference type="InterPro" id="IPR028098">
    <property type="entry name" value="Glyco_trans_4-like_N"/>
</dbReference>
<dbReference type="GO" id="GO:0009103">
    <property type="term" value="P:lipopolysaccharide biosynthetic process"/>
    <property type="evidence" value="ECO:0007669"/>
    <property type="project" value="TreeGrafter"/>
</dbReference>
<dbReference type="PANTHER" id="PTHR46401:SF2">
    <property type="entry name" value="GLYCOSYLTRANSFERASE WBBK-RELATED"/>
    <property type="match status" value="1"/>
</dbReference>
<dbReference type="Pfam" id="PF00534">
    <property type="entry name" value="Glycos_transf_1"/>
    <property type="match status" value="1"/>
</dbReference>
<dbReference type="InterPro" id="IPR001296">
    <property type="entry name" value="Glyco_trans_1"/>
</dbReference>
<name>A0A482IR55_9BURK</name>
<feature type="domain" description="Glycosyl transferase family 1" evidence="2">
    <location>
        <begin position="273"/>
        <end position="417"/>
    </location>
</feature>
<reference evidence="4 5" key="1">
    <citation type="submission" date="2019-03" db="EMBL/GenBank/DDBJ databases">
        <title>Comparative insights into the high quality Complete genome sequence of highly metal resistant Cupriavidus metallidurans strain BS1 isolated from a gold-copper mine.</title>
        <authorList>
            <person name="Mazhar H.S."/>
            <person name="Rensing C."/>
        </authorList>
    </citation>
    <scope>NUCLEOTIDE SEQUENCE [LARGE SCALE GENOMIC DNA]</scope>
    <source>
        <strain evidence="4 5">BS1</strain>
    </source>
</reference>
<dbReference type="Gene3D" id="3.40.50.2000">
    <property type="entry name" value="Glycogen Phosphorylase B"/>
    <property type="match status" value="2"/>
</dbReference>
<dbReference type="OrthoDB" id="433681at2"/>
<proteinExistence type="predicted"/>
<dbReference type="SUPFAM" id="SSF53756">
    <property type="entry name" value="UDP-Glycosyltransferase/glycogen phosphorylase"/>
    <property type="match status" value="1"/>
</dbReference>
<dbReference type="CDD" id="cd03809">
    <property type="entry name" value="GT4_MtfB-like"/>
    <property type="match status" value="1"/>
</dbReference>
<evidence type="ECO:0000259" key="2">
    <source>
        <dbReference type="Pfam" id="PF00534"/>
    </source>
</evidence>
<dbReference type="GO" id="GO:0016757">
    <property type="term" value="F:glycosyltransferase activity"/>
    <property type="evidence" value="ECO:0007669"/>
    <property type="project" value="InterPro"/>
</dbReference>
<accession>A0A482IR55</accession>
<evidence type="ECO:0000259" key="3">
    <source>
        <dbReference type="Pfam" id="PF13439"/>
    </source>
</evidence>
<sequence length="448" mass="48494">MALPDVVRGVDRCGIMSTILRSDQSWSRQDTARHRVGPPATPPWLSNDLSSGLGLRVGIDARTWSLGAGTGVATYTRTLGDCLARSGVQVQWLSGGVAHRATGGASREPVLSRWGSAIRRGARAAIFEFHEQGIDAQRCTHDGGRLFREAQTYFTIHRKLMHVRCATPPAVMHWTYPLPIFLEGTCNVYTVHDLIPLTHPRLTGVASARHRRLLEQILAHAQHLVTVSDASREDIINTFGCARSFVTNTSQAIRAPLQRDPVLPAGLRPGSYFICCGMPEARKNLPRLVAAHRTAQPARSLVVVGPLSRDIPEIESMLARAPGVIRLPMLPHAELIALIRQARAMLFPSLAEGFGLPVAEAMALGTPVMTSDAGALREVGGGNALHVDPCDIHAMAKAIRALDTDDHLCRRLRAAGFEQAAAFSPRGYVDRMVMLYARICGAPALGAV</sequence>
<dbReference type="PANTHER" id="PTHR46401">
    <property type="entry name" value="GLYCOSYLTRANSFERASE WBBK-RELATED"/>
    <property type="match status" value="1"/>
</dbReference>
<keyword evidence="1 4" id="KW-0808">Transferase</keyword>
<dbReference type="Pfam" id="PF13439">
    <property type="entry name" value="Glyco_transf_4"/>
    <property type="match status" value="1"/>
</dbReference>
<evidence type="ECO:0000313" key="4">
    <source>
        <dbReference type="EMBL" id="QBP10017.1"/>
    </source>
</evidence>
<dbReference type="Proteomes" id="UP000253772">
    <property type="component" value="Chromosome c1"/>
</dbReference>
<feature type="domain" description="Glycosyltransferase subfamily 4-like N-terminal" evidence="3">
    <location>
        <begin position="71"/>
        <end position="243"/>
    </location>
</feature>
<evidence type="ECO:0000256" key="1">
    <source>
        <dbReference type="ARBA" id="ARBA00022679"/>
    </source>
</evidence>
<dbReference type="RefSeq" id="WP_133258093.1">
    <property type="nucleotide sequence ID" value="NZ_CP037900.1"/>
</dbReference>
<dbReference type="EMBL" id="CP037900">
    <property type="protein sequence ID" value="QBP10017.1"/>
    <property type="molecule type" value="Genomic_DNA"/>
</dbReference>